<sequence>IGSKMDQLYKLSIVRIANCFTPRQSHEHFECVPVPQSNVTHYYEGGTQRSGHGNSLKHNPLVTVGMIAT</sequence>
<proteinExistence type="predicted"/>
<gene>
    <name evidence="1" type="primary">ORF2659</name>
</gene>
<accession>A0A0B6XVQ4</accession>
<dbReference type="EMBL" id="HACG01001063">
    <property type="protein sequence ID" value="CEK47928.1"/>
    <property type="molecule type" value="Transcribed_RNA"/>
</dbReference>
<organism evidence="1">
    <name type="scientific">Arion vulgaris</name>
    <dbReference type="NCBI Taxonomy" id="1028688"/>
    <lineage>
        <taxon>Eukaryota</taxon>
        <taxon>Metazoa</taxon>
        <taxon>Spiralia</taxon>
        <taxon>Lophotrochozoa</taxon>
        <taxon>Mollusca</taxon>
        <taxon>Gastropoda</taxon>
        <taxon>Heterobranchia</taxon>
        <taxon>Euthyneura</taxon>
        <taxon>Panpulmonata</taxon>
        <taxon>Eupulmonata</taxon>
        <taxon>Stylommatophora</taxon>
        <taxon>Helicina</taxon>
        <taxon>Arionoidea</taxon>
        <taxon>Arionidae</taxon>
        <taxon>Arion</taxon>
    </lineage>
</organism>
<feature type="non-terminal residue" evidence="1">
    <location>
        <position position="1"/>
    </location>
</feature>
<name>A0A0B6XVQ4_9EUPU</name>
<protein>
    <submittedName>
        <fullName evidence="1">Uncharacterized protein</fullName>
    </submittedName>
</protein>
<feature type="non-terminal residue" evidence="1">
    <location>
        <position position="69"/>
    </location>
</feature>
<dbReference type="AlphaFoldDB" id="A0A0B6XVQ4"/>
<reference evidence="1" key="1">
    <citation type="submission" date="2014-12" db="EMBL/GenBank/DDBJ databases">
        <title>Insight into the proteome of Arion vulgaris.</title>
        <authorList>
            <person name="Aradska J."/>
            <person name="Bulat T."/>
            <person name="Smidak R."/>
            <person name="Sarate P."/>
            <person name="Gangsoo J."/>
            <person name="Sialana F."/>
            <person name="Bilban M."/>
            <person name="Lubec G."/>
        </authorList>
    </citation>
    <scope>NUCLEOTIDE SEQUENCE</scope>
    <source>
        <tissue evidence="1">Skin</tissue>
    </source>
</reference>
<evidence type="ECO:0000313" key="1">
    <source>
        <dbReference type="EMBL" id="CEK47928.1"/>
    </source>
</evidence>